<dbReference type="HOGENOM" id="CLU_116106_0_0_1"/>
<organism evidence="1 2">
    <name type="scientific">Neurospora tetrasperma (strain FGSC 2508 / ATCC MYA-4615 / P0657)</name>
    <dbReference type="NCBI Taxonomy" id="510951"/>
    <lineage>
        <taxon>Eukaryota</taxon>
        <taxon>Fungi</taxon>
        <taxon>Dikarya</taxon>
        <taxon>Ascomycota</taxon>
        <taxon>Pezizomycotina</taxon>
        <taxon>Sordariomycetes</taxon>
        <taxon>Sordariomycetidae</taxon>
        <taxon>Sordariales</taxon>
        <taxon>Sordariaceae</taxon>
        <taxon>Neurospora</taxon>
    </lineage>
</organism>
<dbReference type="AlphaFoldDB" id="F8MEQ4"/>
<dbReference type="GeneID" id="20827536"/>
<dbReference type="KEGG" id="nte:NEUTE1DRAFT35831"/>
<protein>
    <submittedName>
        <fullName evidence="1">Uncharacterized protein</fullName>
    </submittedName>
</protein>
<dbReference type="OrthoDB" id="10405025at2759"/>
<feature type="non-terminal residue" evidence="1">
    <location>
        <position position="1"/>
    </location>
</feature>
<dbReference type="RefSeq" id="XP_009847125.1">
    <property type="nucleotide sequence ID" value="XM_009848823.1"/>
</dbReference>
<evidence type="ECO:0000313" key="1">
    <source>
        <dbReference type="EMBL" id="EGO61683.1"/>
    </source>
</evidence>
<sequence>VLDFVLRLEVDKGCRLRPHVVLILVNFKAASTSVNASFLSENYYMALALLQIHLQACVAQVSKNILDVGLVVLQICNVIQVFGKWYGQAASTSSPPGDRHVWLVSSMRVPLYVCLFPKQLLLVNGGQGAGNAESARLLPKAHVTDPDGSRKALVIASNFLPKETPRSMNLFSIEVVSIVLDLGDQISTSTAKYPELRISMSPDSA</sequence>
<keyword evidence="2" id="KW-1185">Reference proteome</keyword>
<reference evidence="2" key="1">
    <citation type="journal article" date="2011" name="Genetics">
        <title>Massive changes in genome architecture accompany the transition to self-fertility in the filamentous fungus Neurospora tetrasperma.</title>
        <authorList>
            <person name="Ellison C.E."/>
            <person name="Stajich J.E."/>
            <person name="Jacobson D.J."/>
            <person name="Natvig D.O."/>
            <person name="Lapidus A."/>
            <person name="Foster B."/>
            <person name="Aerts A."/>
            <person name="Riley R."/>
            <person name="Lindquist E.A."/>
            <person name="Grigoriev I.V."/>
            <person name="Taylor J.W."/>
        </authorList>
    </citation>
    <scope>NUCLEOTIDE SEQUENCE [LARGE SCALE GENOMIC DNA]</scope>
    <source>
        <strain evidence="2">FGSC 2508 / P0657</strain>
    </source>
</reference>
<proteinExistence type="predicted"/>
<accession>F8MEQ4</accession>
<dbReference type="Proteomes" id="UP000008065">
    <property type="component" value="Unassembled WGS sequence"/>
</dbReference>
<dbReference type="EMBL" id="GL891302">
    <property type="protein sequence ID" value="EGO61683.1"/>
    <property type="molecule type" value="Genomic_DNA"/>
</dbReference>
<evidence type="ECO:0000313" key="2">
    <source>
        <dbReference type="Proteomes" id="UP000008065"/>
    </source>
</evidence>
<dbReference type="VEuPathDB" id="FungiDB:NEUTE1DRAFT_35831"/>
<name>F8MEQ4_NEUT8</name>
<gene>
    <name evidence="1" type="ORF">NEUTE1DRAFT_35831</name>
</gene>